<keyword evidence="2" id="KW-0813">Transport</keyword>
<evidence type="ECO:0000313" key="9">
    <source>
        <dbReference type="EMBL" id="KAH3666382.1"/>
    </source>
</evidence>
<feature type="transmembrane region" description="Helical" evidence="7">
    <location>
        <begin position="102"/>
        <end position="120"/>
    </location>
</feature>
<dbReference type="OrthoDB" id="6730379at2759"/>
<keyword evidence="3 7" id="KW-0812">Transmembrane</keyword>
<evidence type="ECO:0000256" key="2">
    <source>
        <dbReference type="ARBA" id="ARBA00022448"/>
    </source>
</evidence>
<keyword evidence="10" id="KW-1185">Reference proteome</keyword>
<dbReference type="InterPro" id="IPR036259">
    <property type="entry name" value="MFS_trans_sf"/>
</dbReference>
<evidence type="ECO:0000256" key="1">
    <source>
        <dbReference type="ARBA" id="ARBA00004141"/>
    </source>
</evidence>
<comment type="caution">
    <text evidence="9">The sequence shown here is derived from an EMBL/GenBank/DDBJ whole genome shotgun (WGS) entry which is preliminary data.</text>
</comment>
<feature type="transmembrane region" description="Helical" evidence="7">
    <location>
        <begin position="355"/>
        <end position="374"/>
    </location>
</feature>
<dbReference type="SUPFAM" id="SSF103473">
    <property type="entry name" value="MFS general substrate transporter"/>
    <property type="match status" value="1"/>
</dbReference>
<proteinExistence type="inferred from homology"/>
<dbReference type="InterPro" id="IPR020846">
    <property type="entry name" value="MFS_dom"/>
</dbReference>
<dbReference type="GO" id="GO:0022857">
    <property type="term" value="F:transmembrane transporter activity"/>
    <property type="evidence" value="ECO:0007669"/>
    <property type="project" value="InterPro"/>
</dbReference>
<dbReference type="Gene3D" id="1.20.1250.20">
    <property type="entry name" value="MFS general substrate transporter like domains"/>
    <property type="match status" value="2"/>
</dbReference>
<name>A0A9P8P6U4_9ASCO</name>
<dbReference type="InterPro" id="IPR011701">
    <property type="entry name" value="MFS"/>
</dbReference>
<dbReference type="EMBL" id="JAEUBF010001445">
    <property type="protein sequence ID" value="KAH3666382.1"/>
    <property type="molecule type" value="Genomic_DNA"/>
</dbReference>
<gene>
    <name evidence="9" type="ORF">WICMUC_005650</name>
</gene>
<evidence type="ECO:0000256" key="6">
    <source>
        <dbReference type="ARBA" id="ARBA00037968"/>
    </source>
</evidence>
<sequence length="498" mass="56097">MVEFVENELNSIKDPESYEKSEFISETTTLNNDQDEAAKFLKHTHVSLNEDISSYTPELSRKIDIRIMFVMCGAYFLQFLDKNLLNYAGVMGIKKKLTTNEFANLGTIFYVAYIVAEPVSSYCLQRLPMAKFLSVCLICWGIVVALHSACETYASLMVIRTLLGIFESPLSPGFVVISSMYWTKDESLKRTGIWVAMAGLSVILGGILSFGFLHVSTGFANWKILFLFMGILTFLFGIATLWILPDNSTKATFLTEDEKIIVLNHIKSNQTGLENKKFKKDQIKELLFKDKHTWPIFFFTLISMISTGALGTWSVSIIQSFGYSNEISTLLQMPVGASMMIIIITESFICAKYGYLTLVFFVVQSLSVIGYIILITSSNKVAKLIAIYLNMGSTSVISLLYSWNNSNTSGHTKKLWRNGLTMVAFSIGSLIGPQLFKHGEKTANITLLCTSVACLPIILLIGSISRYENNKRDEEGHDLDYEFKDLTDVENKNFRYRY</sequence>
<evidence type="ECO:0000313" key="10">
    <source>
        <dbReference type="Proteomes" id="UP000769528"/>
    </source>
</evidence>
<dbReference type="Pfam" id="PF07690">
    <property type="entry name" value="MFS_1"/>
    <property type="match status" value="1"/>
</dbReference>
<dbReference type="GO" id="GO:0016020">
    <property type="term" value="C:membrane"/>
    <property type="evidence" value="ECO:0007669"/>
    <property type="project" value="UniProtKB-SubCell"/>
</dbReference>
<feature type="transmembrane region" description="Helical" evidence="7">
    <location>
        <begin position="132"/>
        <end position="150"/>
    </location>
</feature>
<feature type="domain" description="Major facilitator superfamily (MFS) profile" evidence="8">
    <location>
        <begin position="67"/>
        <end position="468"/>
    </location>
</feature>
<evidence type="ECO:0000256" key="3">
    <source>
        <dbReference type="ARBA" id="ARBA00022692"/>
    </source>
</evidence>
<reference evidence="9" key="1">
    <citation type="journal article" date="2021" name="Open Biol.">
        <title>Shared evolutionary footprints suggest mitochondrial oxidative damage underlies multiple complex I losses in fungi.</title>
        <authorList>
            <person name="Schikora-Tamarit M.A."/>
            <person name="Marcet-Houben M."/>
            <person name="Nosek J."/>
            <person name="Gabaldon T."/>
        </authorList>
    </citation>
    <scope>NUCLEOTIDE SEQUENCE</scope>
    <source>
        <strain evidence="9">CBS6341</strain>
    </source>
</reference>
<feature type="transmembrane region" description="Helical" evidence="7">
    <location>
        <begin position="63"/>
        <end position="81"/>
    </location>
</feature>
<dbReference type="Proteomes" id="UP000769528">
    <property type="component" value="Unassembled WGS sequence"/>
</dbReference>
<feature type="transmembrane region" description="Helical" evidence="7">
    <location>
        <begin position="162"/>
        <end position="181"/>
    </location>
</feature>
<feature type="transmembrane region" description="Helical" evidence="7">
    <location>
        <begin position="381"/>
        <end position="403"/>
    </location>
</feature>
<evidence type="ECO:0000256" key="4">
    <source>
        <dbReference type="ARBA" id="ARBA00022989"/>
    </source>
</evidence>
<evidence type="ECO:0000256" key="7">
    <source>
        <dbReference type="SAM" id="Phobius"/>
    </source>
</evidence>
<feature type="transmembrane region" description="Helical" evidence="7">
    <location>
        <begin position="225"/>
        <end position="244"/>
    </location>
</feature>
<dbReference type="PROSITE" id="PS50850">
    <property type="entry name" value="MFS"/>
    <property type="match status" value="1"/>
</dbReference>
<evidence type="ECO:0000256" key="5">
    <source>
        <dbReference type="ARBA" id="ARBA00023136"/>
    </source>
</evidence>
<keyword evidence="5 7" id="KW-0472">Membrane</keyword>
<organism evidence="9 10">
    <name type="scientific">Wickerhamomyces mucosus</name>
    <dbReference type="NCBI Taxonomy" id="1378264"/>
    <lineage>
        <taxon>Eukaryota</taxon>
        <taxon>Fungi</taxon>
        <taxon>Dikarya</taxon>
        <taxon>Ascomycota</taxon>
        <taxon>Saccharomycotina</taxon>
        <taxon>Saccharomycetes</taxon>
        <taxon>Phaffomycetales</taxon>
        <taxon>Wickerhamomycetaceae</taxon>
        <taxon>Wickerhamomyces</taxon>
    </lineage>
</organism>
<keyword evidence="4 7" id="KW-1133">Transmembrane helix</keyword>
<feature type="transmembrane region" description="Helical" evidence="7">
    <location>
        <begin position="415"/>
        <end position="433"/>
    </location>
</feature>
<feature type="transmembrane region" description="Helical" evidence="7">
    <location>
        <begin position="193"/>
        <end position="213"/>
    </location>
</feature>
<feature type="transmembrane region" description="Helical" evidence="7">
    <location>
        <begin position="445"/>
        <end position="464"/>
    </location>
</feature>
<reference evidence="9" key="2">
    <citation type="submission" date="2021-01" db="EMBL/GenBank/DDBJ databases">
        <authorList>
            <person name="Schikora-Tamarit M.A."/>
        </authorList>
    </citation>
    <scope>NUCLEOTIDE SEQUENCE</scope>
    <source>
        <strain evidence="9">CBS6341</strain>
    </source>
</reference>
<evidence type="ECO:0000259" key="8">
    <source>
        <dbReference type="PROSITE" id="PS50850"/>
    </source>
</evidence>
<comment type="similarity">
    <text evidence="6">Belongs to the major facilitator superfamily. Allantoate permease family.</text>
</comment>
<accession>A0A9P8P6U4</accession>
<dbReference type="PANTHER" id="PTHR43791:SF40">
    <property type="entry name" value="THIAMINE PATHWAY TRANSPORTER THI73"/>
    <property type="match status" value="1"/>
</dbReference>
<dbReference type="PANTHER" id="PTHR43791">
    <property type="entry name" value="PERMEASE-RELATED"/>
    <property type="match status" value="1"/>
</dbReference>
<dbReference type="FunFam" id="1.20.1250.20:FF:000064">
    <property type="entry name" value="MFS allantoate transporter"/>
    <property type="match status" value="1"/>
</dbReference>
<feature type="transmembrane region" description="Helical" evidence="7">
    <location>
        <begin position="296"/>
        <end position="318"/>
    </location>
</feature>
<comment type="subcellular location">
    <subcellularLocation>
        <location evidence="1">Membrane</location>
        <topology evidence="1">Multi-pass membrane protein</topology>
    </subcellularLocation>
</comment>
<protein>
    <recommendedName>
        <fullName evidence="8">Major facilitator superfamily (MFS) profile domain-containing protein</fullName>
    </recommendedName>
</protein>
<dbReference type="AlphaFoldDB" id="A0A9P8P6U4"/>